<keyword evidence="1" id="KW-1133">Transmembrane helix</keyword>
<accession>A0AAJ5RYN8</accession>
<evidence type="ECO:0000313" key="3">
    <source>
        <dbReference type="Proteomes" id="UP001219585"/>
    </source>
</evidence>
<protein>
    <submittedName>
        <fullName evidence="2">Uncharacterized protein</fullName>
    </submittedName>
</protein>
<dbReference type="EMBL" id="CP113527">
    <property type="protein sequence ID" value="WDV08689.1"/>
    <property type="molecule type" value="Genomic_DNA"/>
</dbReference>
<keyword evidence="1" id="KW-0472">Membrane</keyword>
<evidence type="ECO:0000256" key="1">
    <source>
        <dbReference type="SAM" id="Phobius"/>
    </source>
</evidence>
<evidence type="ECO:0000313" key="2">
    <source>
        <dbReference type="EMBL" id="WDV08689.1"/>
    </source>
</evidence>
<dbReference type="KEGG" id="liu:OU989_09505"/>
<name>A0AAJ5RYN8_9BACI</name>
<keyword evidence="1" id="KW-0812">Transmembrane</keyword>
<proteinExistence type="predicted"/>
<reference evidence="2" key="1">
    <citation type="submission" date="2022-11" db="EMBL/GenBank/DDBJ databases">
        <title>Lysinibacillus irui.</title>
        <authorList>
            <person name="Akintayo S.O."/>
        </authorList>
    </citation>
    <scope>NUCLEOTIDE SEQUENCE</scope>
    <source>
        <strain evidence="2">IRB4-01</strain>
    </source>
</reference>
<gene>
    <name evidence="2" type="ORF">OU989_09505</name>
</gene>
<sequence length="65" mass="7764">MITFLGNVKDLSLITILLASMIYRRQLKLTRWQRKLTVGEWTMYIMLSIALPFYAIYYLVFLLDT</sequence>
<dbReference type="AlphaFoldDB" id="A0AAJ5RYN8"/>
<dbReference type="Proteomes" id="UP001219585">
    <property type="component" value="Chromosome"/>
</dbReference>
<feature type="transmembrane region" description="Helical" evidence="1">
    <location>
        <begin position="44"/>
        <end position="63"/>
    </location>
</feature>
<organism evidence="2 3">
    <name type="scientific">Lysinibacillus irui</name>
    <dbReference type="NCBI Taxonomy" id="2998077"/>
    <lineage>
        <taxon>Bacteria</taxon>
        <taxon>Bacillati</taxon>
        <taxon>Bacillota</taxon>
        <taxon>Bacilli</taxon>
        <taxon>Bacillales</taxon>
        <taxon>Bacillaceae</taxon>
        <taxon>Lysinibacillus</taxon>
    </lineage>
</organism>
<dbReference type="RefSeq" id="WP_274796897.1">
    <property type="nucleotide sequence ID" value="NZ_CP113527.1"/>
</dbReference>